<dbReference type="RefSeq" id="WP_250923912.1">
    <property type="nucleotide sequence ID" value="NZ_JAMQAW010000079.1"/>
</dbReference>
<dbReference type="Pfam" id="PF05331">
    <property type="entry name" value="DUF742"/>
    <property type="match status" value="1"/>
</dbReference>
<evidence type="ECO:0000313" key="1">
    <source>
        <dbReference type="EMBL" id="MCM2393616.1"/>
    </source>
</evidence>
<dbReference type="EMBL" id="JAMQAW010000079">
    <property type="protein sequence ID" value="MCM2393616.1"/>
    <property type="molecule type" value="Genomic_DNA"/>
</dbReference>
<dbReference type="PANTHER" id="PTHR36221">
    <property type="entry name" value="DUF742 DOMAIN-CONTAINING PROTEIN"/>
    <property type="match status" value="1"/>
</dbReference>
<reference evidence="1" key="1">
    <citation type="submission" date="2022-06" db="EMBL/GenBank/DDBJ databases">
        <title>Genome public.</title>
        <authorList>
            <person name="Sun Q."/>
        </authorList>
    </citation>
    <scope>NUCLEOTIDE SEQUENCE</scope>
    <source>
        <strain evidence="1">CWNU-1</strain>
    </source>
</reference>
<dbReference type="InterPro" id="IPR007995">
    <property type="entry name" value="DUF742"/>
</dbReference>
<dbReference type="PANTHER" id="PTHR36221:SF1">
    <property type="entry name" value="DUF742 DOMAIN-CONTAINING PROTEIN"/>
    <property type="match status" value="1"/>
</dbReference>
<dbReference type="Proteomes" id="UP001431429">
    <property type="component" value="Unassembled WGS sequence"/>
</dbReference>
<comment type="caution">
    <text evidence="1">The sequence shown here is derived from an EMBL/GenBank/DDBJ whole genome shotgun (WGS) entry which is preliminary data.</text>
</comment>
<organism evidence="1 2">
    <name type="scientific">Streptomyces albipurpureus</name>
    <dbReference type="NCBI Taxonomy" id="2897419"/>
    <lineage>
        <taxon>Bacteria</taxon>
        <taxon>Bacillati</taxon>
        <taxon>Actinomycetota</taxon>
        <taxon>Actinomycetes</taxon>
        <taxon>Kitasatosporales</taxon>
        <taxon>Streptomycetaceae</taxon>
        <taxon>Streptomyces</taxon>
    </lineage>
</organism>
<name>A0ABT0UYS4_9ACTN</name>
<protein>
    <submittedName>
        <fullName evidence="1">DUF742 domain-containing protein</fullName>
    </submittedName>
</protein>
<keyword evidence="2" id="KW-1185">Reference proteome</keyword>
<proteinExistence type="predicted"/>
<sequence>MRTLMVRSALETRVRPYGLTRGRTAPKHRLRPESLLQTGAPCDQSAPEERAAIELCNRPRSVAEISATLQLPLQVTKVIVSDLVDRGALDLTVPPEAAQNSPQVMEAVLAGLRTKWKL</sequence>
<accession>A0ABT0UYS4</accession>
<evidence type="ECO:0000313" key="2">
    <source>
        <dbReference type="Proteomes" id="UP001431429"/>
    </source>
</evidence>
<gene>
    <name evidence="1" type="ORF">NBG84_36015</name>
</gene>